<keyword evidence="6" id="KW-0479">Metal-binding</keyword>
<evidence type="ECO:0000313" key="16">
    <source>
        <dbReference type="Proteomes" id="UP000184295"/>
    </source>
</evidence>
<dbReference type="PANTHER" id="PTHR10890:SF3">
    <property type="entry name" value="CYSTEINE--TRNA LIGASE, CYTOPLASMIC"/>
    <property type="match status" value="1"/>
</dbReference>
<keyword evidence="16" id="KW-1185">Reference proteome</keyword>
<dbReference type="SUPFAM" id="SSF52374">
    <property type="entry name" value="Nucleotidylyl transferase"/>
    <property type="match status" value="1"/>
</dbReference>
<evidence type="ECO:0000256" key="11">
    <source>
        <dbReference type="ARBA" id="ARBA00023146"/>
    </source>
</evidence>
<gene>
    <name evidence="15" type="ORF">SAMN02745225_01365</name>
</gene>
<dbReference type="GO" id="GO:0004817">
    <property type="term" value="F:cysteine-tRNA ligase activity"/>
    <property type="evidence" value="ECO:0007669"/>
    <property type="project" value="UniProtKB-UniRule"/>
</dbReference>
<dbReference type="Proteomes" id="UP000184295">
    <property type="component" value="Unassembled WGS sequence"/>
</dbReference>
<dbReference type="OrthoDB" id="9815130at2"/>
<dbReference type="Gene3D" id="3.40.50.620">
    <property type="entry name" value="HUPs"/>
    <property type="match status" value="1"/>
</dbReference>
<keyword evidence="10" id="KW-0648">Protein biosynthesis</keyword>
<evidence type="ECO:0000256" key="7">
    <source>
        <dbReference type="ARBA" id="ARBA00022741"/>
    </source>
</evidence>
<dbReference type="GO" id="GO:0006423">
    <property type="term" value="P:cysteinyl-tRNA aminoacylation"/>
    <property type="evidence" value="ECO:0007669"/>
    <property type="project" value="UniProtKB-UniRule"/>
</dbReference>
<keyword evidence="7" id="KW-0547">Nucleotide-binding</keyword>
<dbReference type="InterPro" id="IPR015803">
    <property type="entry name" value="Cys-tRNA-ligase"/>
</dbReference>
<evidence type="ECO:0000256" key="4">
    <source>
        <dbReference type="ARBA" id="ARBA00014738"/>
    </source>
</evidence>
<dbReference type="EMBL" id="FQUL01000017">
    <property type="protein sequence ID" value="SHE69873.1"/>
    <property type="molecule type" value="Genomic_DNA"/>
</dbReference>
<comment type="subunit">
    <text evidence="2">Monomer.</text>
</comment>
<dbReference type="GO" id="GO:0046872">
    <property type="term" value="F:metal ion binding"/>
    <property type="evidence" value="ECO:0007669"/>
    <property type="project" value="UniProtKB-KW"/>
</dbReference>
<organism evidence="15 16">
    <name type="scientific">Ferrithrix thermotolerans DSM 19514</name>
    <dbReference type="NCBI Taxonomy" id="1121881"/>
    <lineage>
        <taxon>Bacteria</taxon>
        <taxon>Bacillati</taxon>
        <taxon>Actinomycetota</taxon>
        <taxon>Acidimicrobiia</taxon>
        <taxon>Acidimicrobiales</taxon>
        <taxon>Acidimicrobiaceae</taxon>
        <taxon>Ferrithrix</taxon>
    </lineage>
</organism>
<dbReference type="InterPro" id="IPR032678">
    <property type="entry name" value="tRNA-synt_1_cat_dom"/>
</dbReference>
<dbReference type="GO" id="GO:0005829">
    <property type="term" value="C:cytosol"/>
    <property type="evidence" value="ECO:0007669"/>
    <property type="project" value="TreeGrafter"/>
</dbReference>
<keyword evidence="11 15" id="KW-0030">Aminoacyl-tRNA synthetase</keyword>
<evidence type="ECO:0000256" key="1">
    <source>
        <dbReference type="ARBA" id="ARBA00001947"/>
    </source>
</evidence>
<dbReference type="Gene3D" id="1.20.120.640">
    <property type="entry name" value="Anticodon-binding domain of a subclass of class I aminoacyl-tRNA synthetases"/>
    <property type="match status" value="1"/>
</dbReference>
<evidence type="ECO:0000256" key="12">
    <source>
        <dbReference type="ARBA" id="ARBA00047398"/>
    </source>
</evidence>
<feature type="domain" description="tRNA synthetases class I catalytic" evidence="14">
    <location>
        <begin position="18"/>
        <end position="310"/>
    </location>
</feature>
<reference evidence="16" key="1">
    <citation type="submission" date="2016-11" db="EMBL/GenBank/DDBJ databases">
        <authorList>
            <person name="Varghese N."/>
            <person name="Submissions S."/>
        </authorList>
    </citation>
    <scope>NUCLEOTIDE SEQUENCE [LARGE SCALE GENOMIC DNA]</scope>
    <source>
        <strain evidence="16">DSM 19514</strain>
    </source>
</reference>
<comment type="cofactor">
    <cofactor evidence="1">
        <name>Zn(2+)</name>
        <dbReference type="ChEBI" id="CHEBI:29105"/>
    </cofactor>
</comment>
<dbReference type="PRINTS" id="PR00983">
    <property type="entry name" value="TRNASYNTHCYS"/>
</dbReference>
<dbReference type="Pfam" id="PF01406">
    <property type="entry name" value="tRNA-synt_1e"/>
    <property type="match status" value="1"/>
</dbReference>
<evidence type="ECO:0000256" key="3">
    <source>
        <dbReference type="ARBA" id="ARBA00012832"/>
    </source>
</evidence>
<evidence type="ECO:0000256" key="5">
    <source>
        <dbReference type="ARBA" id="ARBA00022598"/>
    </source>
</evidence>
<dbReference type="PANTHER" id="PTHR10890">
    <property type="entry name" value="CYSTEINYL-TRNA SYNTHETASE"/>
    <property type="match status" value="1"/>
</dbReference>
<evidence type="ECO:0000313" key="15">
    <source>
        <dbReference type="EMBL" id="SHE69873.1"/>
    </source>
</evidence>
<comment type="catalytic activity">
    <reaction evidence="12">
        <text>tRNA(Cys) + L-cysteine + ATP = L-cysteinyl-tRNA(Cys) + AMP + diphosphate</text>
        <dbReference type="Rhea" id="RHEA:17773"/>
        <dbReference type="Rhea" id="RHEA-COMP:9661"/>
        <dbReference type="Rhea" id="RHEA-COMP:9679"/>
        <dbReference type="ChEBI" id="CHEBI:30616"/>
        <dbReference type="ChEBI" id="CHEBI:33019"/>
        <dbReference type="ChEBI" id="CHEBI:35235"/>
        <dbReference type="ChEBI" id="CHEBI:78442"/>
        <dbReference type="ChEBI" id="CHEBI:78517"/>
        <dbReference type="ChEBI" id="CHEBI:456215"/>
        <dbReference type="EC" id="6.1.1.16"/>
    </reaction>
</comment>
<dbReference type="RefSeq" id="WP_072790347.1">
    <property type="nucleotide sequence ID" value="NZ_FQUL01000017.1"/>
</dbReference>
<evidence type="ECO:0000256" key="2">
    <source>
        <dbReference type="ARBA" id="ARBA00011245"/>
    </source>
</evidence>
<dbReference type="AlphaFoldDB" id="A0A1M4VM00"/>
<dbReference type="GO" id="GO:0005524">
    <property type="term" value="F:ATP binding"/>
    <property type="evidence" value="ECO:0007669"/>
    <property type="project" value="UniProtKB-KW"/>
</dbReference>
<name>A0A1M4VM00_9ACTN</name>
<sequence>MRIFDTKAREKVPLEVGETVRIYTCGITPYDAAHVGHAAVYLTFDILQRRLIDMGVRALCVRNVTDVDDDILRKARELDCNYLDLAASEMAKFDANMAALGVLACYSEPRATSAIPEILSLISDLFEKGHAYEVGGWVYFDVTTFADFGGLSHYHYEEMITLSAERGADPDDPRKRNPLDFVLWQPSAPGEPSWESRYGAGRPGWHIECSALAMRELGETIDIHGGGSDLIFPHHECEIAQSESATGKTFSRYWMHVGMVNLDGIKMSKSLGNLVFVGDLLKRHSPGAVRLAIASNHYKSSWDFSEGLVEIEEERLARWKRAGAGSGALDEVRAHLDDDLDVKGAVSAIDEAVSKGQGVSTSAALLGVTL</sequence>
<evidence type="ECO:0000256" key="8">
    <source>
        <dbReference type="ARBA" id="ARBA00022833"/>
    </source>
</evidence>
<evidence type="ECO:0000256" key="10">
    <source>
        <dbReference type="ARBA" id="ARBA00022917"/>
    </source>
</evidence>
<keyword evidence="8" id="KW-0862">Zinc</keyword>
<proteinExistence type="predicted"/>
<protein>
    <recommendedName>
        <fullName evidence="4 13">Cysteine--tRNA ligase</fullName>
        <ecNumber evidence="3 13">6.1.1.16</ecNumber>
    </recommendedName>
</protein>
<keyword evidence="5" id="KW-0436">Ligase</keyword>
<dbReference type="CDD" id="cd00672">
    <property type="entry name" value="CysRS_core"/>
    <property type="match status" value="1"/>
</dbReference>
<accession>A0A1M4VM00</accession>
<dbReference type="STRING" id="1121881.SAMN02745225_01365"/>
<evidence type="ECO:0000259" key="14">
    <source>
        <dbReference type="Pfam" id="PF01406"/>
    </source>
</evidence>
<evidence type="ECO:0000256" key="6">
    <source>
        <dbReference type="ARBA" id="ARBA00022723"/>
    </source>
</evidence>
<evidence type="ECO:0000256" key="9">
    <source>
        <dbReference type="ARBA" id="ARBA00022840"/>
    </source>
</evidence>
<dbReference type="NCBIfam" id="TIGR00435">
    <property type="entry name" value="cysS"/>
    <property type="match status" value="1"/>
</dbReference>
<dbReference type="InterPro" id="IPR024909">
    <property type="entry name" value="Cys-tRNA/MSH_ligase"/>
</dbReference>
<dbReference type="InterPro" id="IPR014729">
    <property type="entry name" value="Rossmann-like_a/b/a_fold"/>
</dbReference>
<evidence type="ECO:0000256" key="13">
    <source>
        <dbReference type="NCBIfam" id="TIGR00435"/>
    </source>
</evidence>
<dbReference type="EC" id="6.1.1.16" evidence="3 13"/>
<keyword evidence="9" id="KW-0067">ATP-binding</keyword>